<dbReference type="EMBL" id="DSJL01000011">
    <property type="protein sequence ID" value="HEF66116.1"/>
    <property type="molecule type" value="Genomic_DNA"/>
</dbReference>
<organism evidence="1">
    <name type="scientific">Thermomicrobium roseum</name>
    <dbReference type="NCBI Taxonomy" id="500"/>
    <lineage>
        <taxon>Bacteria</taxon>
        <taxon>Pseudomonadati</taxon>
        <taxon>Thermomicrobiota</taxon>
        <taxon>Thermomicrobia</taxon>
        <taxon>Thermomicrobiales</taxon>
        <taxon>Thermomicrobiaceae</taxon>
        <taxon>Thermomicrobium</taxon>
    </lineage>
</organism>
<sequence>MGARVAGCVTTLIAALVLVLAAAAFLTREPARAPGSLGGSDLTATATPVAQASFEATVGGQTIVVSEAELNRWLGEHEAELRPASDPRAEISPEGIAVHVRVYGFGATYRARPTVENGRFVLRDARVEGPLGIGFSAEQVTARLQAALDERLAQAGLRPVAVELEPGALRVTFEPVLE</sequence>
<proteinExistence type="predicted"/>
<dbReference type="AlphaFoldDB" id="A0A7C1K4A2"/>
<name>A0A7C1K4A2_THERO</name>
<evidence type="ECO:0008006" key="2">
    <source>
        <dbReference type="Google" id="ProtNLM"/>
    </source>
</evidence>
<evidence type="ECO:0000313" key="1">
    <source>
        <dbReference type="EMBL" id="HEF66116.1"/>
    </source>
</evidence>
<accession>A0A7C1K4A2</accession>
<comment type="caution">
    <text evidence="1">The sequence shown here is derived from an EMBL/GenBank/DDBJ whole genome shotgun (WGS) entry which is preliminary data.</text>
</comment>
<protein>
    <recommendedName>
        <fullName evidence="2">DUF2993 domain-containing protein</fullName>
    </recommendedName>
</protein>
<gene>
    <name evidence="1" type="ORF">ENP47_11060</name>
</gene>
<reference evidence="1" key="1">
    <citation type="journal article" date="2020" name="mSystems">
        <title>Genome- and Community-Level Interaction Insights into Carbon Utilization and Element Cycling Functions of Hydrothermarchaeota in Hydrothermal Sediment.</title>
        <authorList>
            <person name="Zhou Z."/>
            <person name="Liu Y."/>
            <person name="Xu W."/>
            <person name="Pan J."/>
            <person name="Luo Z.H."/>
            <person name="Li M."/>
        </authorList>
    </citation>
    <scope>NUCLEOTIDE SEQUENCE [LARGE SCALE GENOMIC DNA]</scope>
    <source>
        <strain evidence="1">SpSt-222</strain>
    </source>
</reference>